<dbReference type="Pfam" id="PF01035">
    <property type="entry name" value="DNA_binding_1"/>
    <property type="match status" value="1"/>
</dbReference>
<dbReference type="InterPro" id="IPR014048">
    <property type="entry name" value="MethylDNA_cys_MeTrfase_DNA-bd"/>
</dbReference>
<dbReference type="EC" id="2.1.1.63" evidence="8"/>
<dbReference type="InterPro" id="IPR001497">
    <property type="entry name" value="MethylDNA_cys_MeTrfase_AS"/>
</dbReference>
<dbReference type="Gene3D" id="1.10.10.10">
    <property type="entry name" value="Winged helix-like DNA-binding domain superfamily/Winged helix DNA-binding domain"/>
    <property type="match status" value="1"/>
</dbReference>
<dbReference type="PANTHER" id="PTHR10815">
    <property type="entry name" value="METHYLATED-DNA--PROTEIN-CYSTEINE METHYLTRANSFERASE"/>
    <property type="match status" value="1"/>
</dbReference>
<dbReference type="EMBL" id="JAHESD010000010">
    <property type="protein sequence ID" value="MBT1702995.1"/>
    <property type="molecule type" value="Genomic_DNA"/>
</dbReference>
<keyword evidence="3 8" id="KW-0489">Methyltransferase</keyword>
<comment type="similarity">
    <text evidence="8">Belongs to the MGMT family.</text>
</comment>
<dbReference type="CDD" id="cd06445">
    <property type="entry name" value="ATase"/>
    <property type="match status" value="1"/>
</dbReference>
<dbReference type="InterPro" id="IPR036631">
    <property type="entry name" value="MGMT_N_sf"/>
</dbReference>
<evidence type="ECO:0000256" key="8">
    <source>
        <dbReference type="HAMAP-Rule" id="MF_00772"/>
    </source>
</evidence>
<keyword evidence="6 8" id="KW-0234">DNA repair</keyword>
<feature type="domain" description="Methylated-DNA-[protein]-cysteine S-methyltransferase DNA binding" evidence="9">
    <location>
        <begin position="70"/>
        <end position="150"/>
    </location>
</feature>
<dbReference type="SUPFAM" id="SSF46767">
    <property type="entry name" value="Methylated DNA-protein cysteine methyltransferase, C-terminal domain"/>
    <property type="match status" value="1"/>
</dbReference>
<dbReference type="Pfam" id="PF02870">
    <property type="entry name" value="Methyltransf_1N"/>
    <property type="match status" value="1"/>
</dbReference>
<comment type="catalytic activity">
    <reaction evidence="7 8">
        <text>a 6-O-methyl-2'-deoxyguanosine in DNA + L-cysteinyl-[protein] = S-methyl-L-cysteinyl-[protein] + a 2'-deoxyguanosine in DNA</text>
        <dbReference type="Rhea" id="RHEA:24000"/>
        <dbReference type="Rhea" id="RHEA-COMP:10131"/>
        <dbReference type="Rhea" id="RHEA-COMP:10132"/>
        <dbReference type="Rhea" id="RHEA-COMP:11367"/>
        <dbReference type="Rhea" id="RHEA-COMP:11368"/>
        <dbReference type="ChEBI" id="CHEBI:29950"/>
        <dbReference type="ChEBI" id="CHEBI:82612"/>
        <dbReference type="ChEBI" id="CHEBI:85445"/>
        <dbReference type="ChEBI" id="CHEBI:85448"/>
        <dbReference type="EC" id="2.1.1.63"/>
    </reaction>
</comment>
<keyword evidence="2 8" id="KW-0963">Cytoplasm</keyword>
<evidence type="ECO:0000256" key="6">
    <source>
        <dbReference type="ARBA" id="ARBA00023204"/>
    </source>
</evidence>
<comment type="caution">
    <text evidence="11">The sequence shown here is derived from an EMBL/GenBank/DDBJ whole genome shotgun (WGS) entry which is preliminary data.</text>
</comment>
<comment type="miscellaneous">
    <text evidence="8">This enzyme catalyzes only one turnover and therefore is not strictly catalytic. According to one definition, an enzyme is a biocatalyst that acts repeatedly and over many reaction cycles.</text>
</comment>
<evidence type="ECO:0000256" key="3">
    <source>
        <dbReference type="ARBA" id="ARBA00022603"/>
    </source>
</evidence>
<keyword evidence="4 8" id="KW-0808">Transferase</keyword>
<keyword evidence="5 8" id="KW-0227">DNA damage</keyword>
<evidence type="ECO:0000256" key="5">
    <source>
        <dbReference type="ARBA" id="ARBA00022763"/>
    </source>
</evidence>
<evidence type="ECO:0000259" key="9">
    <source>
        <dbReference type="Pfam" id="PF01035"/>
    </source>
</evidence>
<evidence type="ECO:0000256" key="4">
    <source>
        <dbReference type="ARBA" id="ARBA00022679"/>
    </source>
</evidence>
<evidence type="ECO:0000256" key="1">
    <source>
        <dbReference type="ARBA" id="ARBA00001286"/>
    </source>
</evidence>
<evidence type="ECO:0000313" key="12">
    <source>
        <dbReference type="Proteomes" id="UP000772618"/>
    </source>
</evidence>
<dbReference type="SUPFAM" id="SSF53155">
    <property type="entry name" value="Methylated DNA-protein cysteine methyltransferase domain"/>
    <property type="match status" value="1"/>
</dbReference>
<feature type="active site" description="Nucleophile; methyl group acceptor" evidence="8">
    <location>
        <position position="121"/>
    </location>
</feature>
<comment type="catalytic activity">
    <reaction evidence="1 8">
        <text>a 4-O-methyl-thymidine in DNA + L-cysteinyl-[protein] = a thymidine in DNA + S-methyl-L-cysteinyl-[protein]</text>
        <dbReference type="Rhea" id="RHEA:53428"/>
        <dbReference type="Rhea" id="RHEA-COMP:10131"/>
        <dbReference type="Rhea" id="RHEA-COMP:10132"/>
        <dbReference type="Rhea" id="RHEA-COMP:13555"/>
        <dbReference type="Rhea" id="RHEA-COMP:13556"/>
        <dbReference type="ChEBI" id="CHEBI:29950"/>
        <dbReference type="ChEBI" id="CHEBI:82612"/>
        <dbReference type="ChEBI" id="CHEBI:137386"/>
        <dbReference type="ChEBI" id="CHEBI:137387"/>
        <dbReference type="EC" id="2.1.1.63"/>
    </reaction>
</comment>
<dbReference type="PROSITE" id="PS00374">
    <property type="entry name" value="MGMT"/>
    <property type="match status" value="1"/>
</dbReference>
<reference evidence="11 12" key="1">
    <citation type="submission" date="2021-05" db="EMBL/GenBank/DDBJ databases">
        <title>A Polyphasic approach of four new species of the genus Ohtaekwangia: Ohtaekwangia histidinii sp. nov., Ohtaekwangia cretensis sp. nov., Ohtaekwangia indiensis sp. nov., Ohtaekwangia reichenbachii sp. nov. from diverse environment.</title>
        <authorList>
            <person name="Octaviana S."/>
        </authorList>
    </citation>
    <scope>NUCLEOTIDE SEQUENCE [LARGE SCALE GENOMIC DNA]</scope>
    <source>
        <strain evidence="11 12">PWU20</strain>
    </source>
</reference>
<feature type="domain" description="Methylguanine DNA methyltransferase ribonuclease-like" evidence="10">
    <location>
        <begin position="5"/>
        <end position="65"/>
    </location>
</feature>
<dbReference type="Proteomes" id="UP000772618">
    <property type="component" value="Unassembled WGS sequence"/>
</dbReference>
<organism evidence="11 12">
    <name type="scientific">Chryseosolibacter indicus</name>
    <dbReference type="NCBI Taxonomy" id="2782351"/>
    <lineage>
        <taxon>Bacteria</taxon>
        <taxon>Pseudomonadati</taxon>
        <taxon>Bacteroidota</taxon>
        <taxon>Cytophagia</taxon>
        <taxon>Cytophagales</taxon>
        <taxon>Chryseotaleaceae</taxon>
        <taxon>Chryseosolibacter</taxon>
    </lineage>
</organism>
<keyword evidence="12" id="KW-1185">Reference proteome</keyword>
<comment type="subcellular location">
    <subcellularLocation>
        <location evidence="8">Cytoplasm</location>
    </subcellularLocation>
</comment>
<dbReference type="RefSeq" id="WP_302180020.1">
    <property type="nucleotide sequence ID" value="NZ_JAHESD010000010.1"/>
</dbReference>
<dbReference type="Gene3D" id="3.30.160.70">
    <property type="entry name" value="Methylated DNA-protein cysteine methyltransferase domain"/>
    <property type="match status" value="1"/>
</dbReference>
<gene>
    <name evidence="11" type="ORF">KK060_06870</name>
</gene>
<dbReference type="InterPro" id="IPR036388">
    <property type="entry name" value="WH-like_DNA-bd_sf"/>
</dbReference>
<dbReference type="PANTHER" id="PTHR10815:SF13">
    <property type="entry name" value="METHYLATED-DNA--PROTEIN-CYSTEINE METHYLTRANSFERASE"/>
    <property type="match status" value="1"/>
</dbReference>
<dbReference type="InterPro" id="IPR023546">
    <property type="entry name" value="MGMT"/>
</dbReference>
<proteinExistence type="inferred from homology"/>
<dbReference type="NCBIfam" id="TIGR00589">
    <property type="entry name" value="ogt"/>
    <property type="match status" value="1"/>
</dbReference>
<evidence type="ECO:0000256" key="2">
    <source>
        <dbReference type="ARBA" id="ARBA00022490"/>
    </source>
</evidence>
<dbReference type="InterPro" id="IPR036217">
    <property type="entry name" value="MethylDNA_cys_MeTrfase_DNAb"/>
</dbReference>
<sequence>MIGNAYYASPVGDLWIQSEDNKITTVNFLKKEKQEELITPVIEQCMRELEEYFYSGRKFFTVELKLQGSPFQLSVWNELLTIPYGKTISYLELALRIGDINSIRAVGLANGQNTIAIIVPCHRVIGKKGDLIGYGGGLDKKEWLLLHEGAFTEQLKLF</sequence>
<dbReference type="HAMAP" id="MF_00772">
    <property type="entry name" value="OGT"/>
    <property type="match status" value="1"/>
</dbReference>
<evidence type="ECO:0000259" key="10">
    <source>
        <dbReference type="Pfam" id="PF02870"/>
    </source>
</evidence>
<comment type="function">
    <text evidence="8">Involved in the cellular defense against the biological effects of O6-methylguanine (O6-MeG) and O4-methylthymine (O4-MeT) in DNA. Repairs the methylated nucleobase in DNA by stoichiometrically transferring the methyl group to a cysteine residue in the enzyme. This is a suicide reaction: the enzyme is irreversibly inactivated.</text>
</comment>
<evidence type="ECO:0000313" key="11">
    <source>
        <dbReference type="EMBL" id="MBT1702995.1"/>
    </source>
</evidence>
<dbReference type="InterPro" id="IPR008332">
    <property type="entry name" value="MethylG_MeTrfase_N"/>
</dbReference>
<accession>A0ABS5VQ65</accession>
<name>A0ABS5VQ65_9BACT</name>
<evidence type="ECO:0000256" key="7">
    <source>
        <dbReference type="ARBA" id="ARBA00049348"/>
    </source>
</evidence>
<protein>
    <recommendedName>
        <fullName evidence="8">Methylated-DNA--protein-cysteine methyltransferase</fullName>
        <ecNumber evidence="8">2.1.1.63</ecNumber>
    </recommendedName>
    <alternativeName>
        <fullName evidence="8">6-O-methylguanine-DNA methyltransferase</fullName>
        <shortName evidence="8">MGMT</shortName>
    </alternativeName>
    <alternativeName>
        <fullName evidence="8">O-6-methylguanine-DNA-alkyltransferase</fullName>
    </alternativeName>
</protein>